<proteinExistence type="predicted"/>
<dbReference type="CDD" id="cd02019">
    <property type="entry name" value="NK"/>
    <property type="match status" value="1"/>
</dbReference>
<sequence>MFYTVSLLDEGIALYHSRGLKNIGKSNKPLKWCGIPALINTESRSRSLNNDIPHRSWQVLLLGGPSGVGKTSVSYRLAHHFGIGITEVDDFQVILERMTTPAEQPVLHYWRTHPEAGNQPAEEIVKQTIAVGQVMAPALEAVIANHIESRAPVVLEGDFILPMLATAFSDSSLRVQVRTLFLYEDNEEQFCHNFLQREPEHGLQKKRAQVSWLYGQWLKQEAQRAGALTIAARPWDNLFERILTALK</sequence>
<gene>
    <name evidence="1" type="ORF">KDK_47880</name>
</gene>
<keyword evidence="2" id="KW-1185">Reference proteome</keyword>
<evidence type="ECO:0000313" key="2">
    <source>
        <dbReference type="Proteomes" id="UP000287188"/>
    </source>
</evidence>
<dbReference type="SUPFAM" id="SSF52540">
    <property type="entry name" value="P-loop containing nucleoside triphosphate hydrolases"/>
    <property type="match status" value="1"/>
</dbReference>
<dbReference type="InterPro" id="IPR027417">
    <property type="entry name" value="P-loop_NTPase"/>
</dbReference>
<dbReference type="AlphaFoldDB" id="A0A402AP68"/>
<name>A0A402AP68_9CHLR</name>
<dbReference type="Gene3D" id="3.40.50.300">
    <property type="entry name" value="P-loop containing nucleotide triphosphate hydrolases"/>
    <property type="match status" value="1"/>
</dbReference>
<reference evidence="2" key="1">
    <citation type="submission" date="2018-12" db="EMBL/GenBank/DDBJ databases">
        <title>Tengunoibacter tsumagoiensis gen. nov., sp. nov., Dictyobacter kobayashii sp. nov., D. alpinus sp. nov., and D. joshuensis sp. nov. and description of Dictyobacteraceae fam. nov. within the order Ktedonobacterales isolated from Tengu-no-mugimeshi.</title>
        <authorList>
            <person name="Wang C.M."/>
            <person name="Zheng Y."/>
            <person name="Sakai Y."/>
            <person name="Toyoda A."/>
            <person name="Minakuchi Y."/>
            <person name="Abe K."/>
            <person name="Yokota A."/>
            <person name="Yabe S."/>
        </authorList>
    </citation>
    <scope>NUCLEOTIDE SEQUENCE [LARGE SCALE GENOMIC DNA]</scope>
    <source>
        <strain evidence="2">Uno11</strain>
    </source>
</reference>
<dbReference type="Proteomes" id="UP000287188">
    <property type="component" value="Unassembled WGS sequence"/>
</dbReference>
<evidence type="ECO:0000313" key="1">
    <source>
        <dbReference type="EMBL" id="GCE20988.1"/>
    </source>
</evidence>
<comment type="caution">
    <text evidence="1">The sequence shown here is derived from an EMBL/GenBank/DDBJ whole genome shotgun (WGS) entry which is preliminary data.</text>
</comment>
<organism evidence="1 2">
    <name type="scientific">Dictyobacter kobayashii</name>
    <dbReference type="NCBI Taxonomy" id="2014872"/>
    <lineage>
        <taxon>Bacteria</taxon>
        <taxon>Bacillati</taxon>
        <taxon>Chloroflexota</taxon>
        <taxon>Ktedonobacteria</taxon>
        <taxon>Ktedonobacterales</taxon>
        <taxon>Dictyobacteraceae</taxon>
        <taxon>Dictyobacter</taxon>
    </lineage>
</organism>
<dbReference type="EMBL" id="BIFS01000001">
    <property type="protein sequence ID" value="GCE20988.1"/>
    <property type="molecule type" value="Genomic_DNA"/>
</dbReference>
<protein>
    <recommendedName>
        <fullName evidence="3">2-phosphoglycerate kinase</fullName>
    </recommendedName>
</protein>
<evidence type="ECO:0008006" key="3">
    <source>
        <dbReference type="Google" id="ProtNLM"/>
    </source>
</evidence>
<accession>A0A402AP68</accession>